<dbReference type="Pfam" id="PF25465">
    <property type="entry name" value="Beta-prop_At4g14310"/>
    <property type="match status" value="4"/>
</dbReference>
<feature type="domain" description="At4g14310 8-bladed propeller" evidence="2">
    <location>
        <begin position="1723"/>
        <end position="1774"/>
    </location>
</feature>
<evidence type="ECO:0000259" key="2">
    <source>
        <dbReference type="Pfam" id="PF25465"/>
    </source>
</evidence>
<feature type="compositionally biased region" description="Basic and acidic residues" evidence="1">
    <location>
        <begin position="406"/>
        <end position="415"/>
    </location>
</feature>
<name>A0A834HIS6_RHOSS</name>
<dbReference type="InterPro" id="IPR015943">
    <property type="entry name" value="WD40/YVTN_repeat-like_dom_sf"/>
</dbReference>
<feature type="compositionally biased region" description="Polar residues" evidence="1">
    <location>
        <begin position="347"/>
        <end position="356"/>
    </location>
</feature>
<organism evidence="3 4">
    <name type="scientific">Rhododendron simsii</name>
    <name type="common">Sims's rhododendron</name>
    <dbReference type="NCBI Taxonomy" id="118357"/>
    <lineage>
        <taxon>Eukaryota</taxon>
        <taxon>Viridiplantae</taxon>
        <taxon>Streptophyta</taxon>
        <taxon>Embryophyta</taxon>
        <taxon>Tracheophyta</taxon>
        <taxon>Spermatophyta</taxon>
        <taxon>Magnoliopsida</taxon>
        <taxon>eudicotyledons</taxon>
        <taxon>Gunneridae</taxon>
        <taxon>Pentapetalae</taxon>
        <taxon>asterids</taxon>
        <taxon>Ericales</taxon>
        <taxon>Ericaceae</taxon>
        <taxon>Ericoideae</taxon>
        <taxon>Rhodoreae</taxon>
        <taxon>Rhododendron</taxon>
    </lineage>
</organism>
<feature type="region of interest" description="Disordered" evidence="1">
    <location>
        <begin position="340"/>
        <end position="360"/>
    </location>
</feature>
<comment type="caution">
    <text evidence="3">The sequence shown here is derived from an EMBL/GenBank/DDBJ whole genome shotgun (WGS) entry which is preliminary data.</text>
</comment>
<feature type="domain" description="At4g14310 8-bladed propeller" evidence="2">
    <location>
        <begin position="1809"/>
        <end position="1944"/>
    </location>
</feature>
<evidence type="ECO:0000256" key="1">
    <source>
        <dbReference type="SAM" id="MobiDB-lite"/>
    </source>
</evidence>
<feature type="region of interest" description="Disordered" evidence="1">
    <location>
        <begin position="1"/>
        <end position="96"/>
    </location>
</feature>
<dbReference type="InterPro" id="IPR057442">
    <property type="entry name" value="Beta-prop_At4g14310"/>
</dbReference>
<evidence type="ECO:0000313" key="4">
    <source>
        <dbReference type="Proteomes" id="UP000626092"/>
    </source>
</evidence>
<accession>A0A834HIS6</accession>
<dbReference type="OrthoDB" id="1907242at2759"/>
<proteinExistence type="predicted"/>
<feature type="domain" description="At4g14310 8-bladed propeller" evidence="2">
    <location>
        <begin position="836"/>
        <end position="1120"/>
    </location>
</feature>
<feature type="region of interest" description="Disordered" evidence="1">
    <location>
        <begin position="211"/>
        <end position="230"/>
    </location>
</feature>
<sequence length="1977" mass="216559">MATSSIRRARDYAPAGGGGGTVPAAVAAKPTKTLTPVSTLEALKRSTGKENPRPTSRGRAATAQKPAMIRPMPRIDKSTSSVPRGRCSSPSDFNRVLSDLRKDARVSTTGVEAEQRSVSSGRRSVIQQKKVSLRDLDAKSSGGRENRVRVLTEQRNSVFSEVGGERRAEISERIQQKKGSLGDLDAKSSGGSENRNRFSHERRISAVGEVGNESRGGISEQCGSNTNGSEEVRGRVLERIQQQIGGLRDLNAKSSEGSEKVVKEWPNSVNAEVGMEKKCQSHEQSEFYTHSGEEASVKVPARIQQRKGGLKDLDVKSSGGSVNGVGGLKERANSVNAEVGMEKSGQNHKQCQLSTKGSEEARVRVSDELKGDGNLNTIPAKSCLGSHDSKCIVDSNLKVSSGLRVYEESKGRSSADPKSVSGGEAGGKELGRKTLNGSRGSEISKAKRVVEEVMGGGSINKYPSRLHEKLAFLEGKVKRIASDIKKTKEMLDKNNPDASKVILSDIQQKISGIEKAMESVNGVDGKIGVPKVTETDDILSKSSDKSQNKEVDSLKCSVKGLNSEELEARLFPHQMLIRDRTSSKVSSNHQSDPVEPSFVSKPEEKLLGSNDENSIALEFLASLSNEQSKITRRAEIGGVEFTEVQETDGVVNSTAQDSSKTGSGEEGFEMILTTDEKLDDFDDQENRPAMIVDEEIDDSLIYQLNEIGHKTATGGWFVSEGEAVLLAHGDGSCSFYDIINCEDKAEYKPPVEVSHNLWRDCWIIRAPGADGCSGRYVVAASAGNTLDSGFCSWDFYSKDVRAFHIEDGIANYSRTALAPLPNNTIYRRNTLSSVMAPENHQWWYRPCGPLIVSTASSQKAVKVYDIRDGEQIMKWEVQRPVLAMNYSSPLQWRNRGKVVVAESESVSLWDVSSLDSQALLSISSCGRKVSALHVNNSDAEPGGGIRQRVSSSEAEGNDGVFCTPDSINVLDFRHPSGVGLKIPKLGVNATSVFSRGDSIFIGCNNARSSGMKQPCPQVQQFSLRKQKLFGTYSLPESNAHSHYTALTQVWGNSNHVMGVCGLGLFVFDASNDDGLQQSLSTDSSNLQKVREVIGPDDLYSPSFDYSGSRVLLISRDRPALWRYISLVDHSYLLASLATLMRTRRIAAVALIFSPTTTARKYRKGNPFVHHHTLLFHTQFSSNPNLPDVIPIKNRQQLQKLLSEKSKMGFDKLDDALSLVHQMARFRPLPSVVHFTQLLTAVAKMKEYSTLNEIGHKTATVEWFVSEGEAVLLAHGNGSCPFYDIINCEGKAEYKLPVEVSPNLWRDCWIIRARRAEGCAGSNGEQIMKWEVQNPVMAPENHQWWYRPCGPLTVSTASCQKAVKEYDISNGQQTMKWEVQKPVLAMNYSSPLQWRNRGKVVVAEAESVSLWIVSSLDSQALLSISSCGRKVSALHVNSSDAEPGGGVRQRVSSSEAEGNDGVFCTPDSINVLDFRHPSGVGLKIPKLGVIATSVFSHGDSIFLGCNNARSSGMQQFSLRKQKLFGTYSLPESNSHSHYTALTQVLGNSNHFMGVCGLGLFVFDASNDDGLQQYLSTYCSNLQKVREVIGPDNLYSPSFDYLGSHVLLISRDRPALCRAMLSFCLPKCSRAFAVNLQLSGPLANYPIDPESQTQRKTEVAWSDIRTLESERYETGTIHHSRVFLPERMEFYMHRHDRLAYGEENAEQASPFPLTSSIDICLLPVIFVAEAESFSLWDVSSLDSQALLSISSYGRKVSACHVNNSDVEPGGGVRQRLCFYFVDCGSFLLFACGWFTCLLHCSAIAWPITSFKVSSSYAEGNDGIFCTPVSIDVLGFRHPSGVGLKIPKLGVNATSVFSRGDSIFIGCNNARSSGMKQPCPQVQQFSLRKQKLFGTYFLPESNAHSHYTALTQVWGNPNHVMGVGGLGLFIFYASNDDGLQQSLSTYCRNLQKGNAFVLLAKVLTGICCESPTFWPSQLEY</sequence>
<dbReference type="SUPFAM" id="SSF101908">
    <property type="entry name" value="Putative isomerase YbhE"/>
    <property type="match status" value="1"/>
</dbReference>
<dbReference type="InterPro" id="IPR045289">
    <property type="entry name" value="At4g14310-like"/>
</dbReference>
<evidence type="ECO:0000313" key="3">
    <source>
        <dbReference type="EMBL" id="KAF7151704.1"/>
    </source>
</evidence>
<keyword evidence="4" id="KW-1185">Reference proteome</keyword>
<feature type="region of interest" description="Disordered" evidence="1">
    <location>
        <begin position="308"/>
        <end position="328"/>
    </location>
</feature>
<feature type="domain" description="At4g14310 8-bladed propeller" evidence="2">
    <location>
        <begin position="1337"/>
        <end position="1614"/>
    </location>
</feature>
<dbReference type="PANTHER" id="PTHR35492">
    <property type="entry name" value="TRANSDUCIN/WD40 REPEAT-LIKE SUPERFAMILY PROTEIN"/>
    <property type="match status" value="1"/>
</dbReference>
<feature type="compositionally biased region" description="Polar residues" evidence="1">
    <location>
        <begin position="78"/>
        <end position="92"/>
    </location>
</feature>
<reference evidence="3" key="1">
    <citation type="submission" date="2019-11" db="EMBL/GenBank/DDBJ databases">
        <authorList>
            <person name="Liu Y."/>
            <person name="Hou J."/>
            <person name="Li T.-Q."/>
            <person name="Guan C.-H."/>
            <person name="Wu X."/>
            <person name="Wu H.-Z."/>
            <person name="Ling F."/>
            <person name="Zhang R."/>
            <person name="Shi X.-G."/>
            <person name="Ren J.-P."/>
            <person name="Chen E.-F."/>
            <person name="Sun J.-M."/>
        </authorList>
    </citation>
    <scope>NUCLEOTIDE SEQUENCE</scope>
    <source>
        <strain evidence="3">Adult_tree_wgs_1</strain>
        <tissue evidence="3">Leaves</tissue>
    </source>
</reference>
<feature type="region of interest" description="Disordered" evidence="1">
    <location>
        <begin position="107"/>
        <end position="126"/>
    </location>
</feature>
<feature type="region of interest" description="Disordered" evidence="1">
    <location>
        <begin position="406"/>
        <end position="442"/>
    </location>
</feature>
<feature type="region of interest" description="Disordered" evidence="1">
    <location>
        <begin position="172"/>
        <end position="197"/>
    </location>
</feature>
<protein>
    <recommendedName>
        <fullName evidence="2">At4g14310 8-bladed propeller domain-containing protein</fullName>
    </recommendedName>
</protein>
<dbReference type="Proteomes" id="UP000626092">
    <property type="component" value="Unassembled WGS sequence"/>
</dbReference>
<dbReference type="PANTHER" id="PTHR35492:SF1">
    <property type="entry name" value="TRANSDUCIN_WD40 REPEAT-LIKE SUPERFAMILY PROTEIN"/>
    <property type="match status" value="1"/>
</dbReference>
<feature type="compositionally biased region" description="Low complexity" evidence="1">
    <location>
        <begin position="22"/>
        <end position="33"/>
    </location>
</feature>
<gene>
    <name evidence="3" type="ORF">RHSIM_Rhsim02G0041600</name>
</gene>
<dbReference type="Gene3D" id="2.130.10.10">
    <property type="entry name" value="YVTN repeat-like/Quinoprotein amine dehydrogenase"/>
    <property type="match status" value="1"/>
</dbReference>
<dbReference type="EMBL" id="WJXA01000002">
    <property type="protein sequence ID" value="KAF7151704.1"/>
    <property type="molecule type" value="Genomic_DNA"/>
</dbReference>
<feature type="compositionally biased region" description="Basic and acidic residues" evidence="1">
    <location>
        <begin position="42"/>
        <end position="52"/>
    </location>
</feature>